<protein>
    <submittedName>
        <fullName evidence="2">Uncharacterized protein</fullName>
    </submittedName>
</protein>
<keyword evidence="1" id="KW-1133">Transmembrane helix</keyword>
<keyword evidence="3" id="KW-1185">Reference proteome</keyword>
<keyword evidence="1" id="KW-0812">Transmembrane</keyword>
<feature type="transmembrane region" description="Helical" evidence="1">
    <location>
        <begin position="12"/>
        <end position="31"/>
    </location>
</feature>
<evidence type="ECO:0000256" key="1">
    <source>
        <dbReference type="SAM" id="Phobius"/>
    </source>
</evidence>
<comment type="caution">
    <text evidence="2">The sequence shown here is derived from an EMBL/GenBank/DDBJ whole genome shotgun (WGS) entry which is preliminary data.</text>
</comment>
<organism evidence="2 3">
    <name type="scientific">Acetobacteroides hydrogenigenes</name>
    <dbReference type="NCBI Taxonomy" id="979970"/>
    <lineage>
        <taxon>Bacteria</taxon>
        <taxon>Pseudomonadati</taxon>
        <taxon>Bacteroidota</taxon>
        <taxon>Bacteroidia</taxon>
        <taxon>Bacteroidales</taxon>
        <taxon>Rikenellaceae</taxon>
        <taxon>Acetobacteroides</taxon>
    </lineage>
</organism>
<evidence type="ECO:0000313" key="3">
    <source>
        <dbReference type="Proteomes" id="UP000294830"/>
    </source>
</evidence>
<proteinExistence type="predicted"/>
<accession>A0A4R2E7N5</accession>
<keyword evidence="1" id="KW-0472">Membrane</keyword>
<evidence type="ECO:0000313" key="2">
    <source>
        <dbReference type="EMBL" id="TCN61694.1"/>
    </source>
</evidence>
<sequence length="507" mass="51280">MVGNCYAHIKGGNPYAYVVVLVLLLTPMLGWGQACPSFSTNYNVANASVSGTQGVPNDGTSYIRSGSLTVNSGGYLVVSGKLEITGSLVLNDPSQIVVCETGKLVVRGGVTLNKNTTISVYGKADPSNPTDYIGGLLIVLGAVNAANNGNIDLNNGGNVILAGGASSANIINSQNGDTYVNPIPGGNTSDIKNFDQLVKDPIFEEFQEYACAASGTISLSVSPGYTIASGTSVTITATTTGTFSSYSFYIGGATTPAYSGTSKVFTTALLQNGDVVTVYGRNGSCFKSASTGVFSVTTTPAKPTTPTGATPICQGTLTSTVQTTATSGASTYAWSIVQQSGTISPGTISGTGTSATITWNPLFSGVALVGVTGVNASSTSGPPSDALSITVNPQPAPVLGSTAICAGSSIALGTSGSYSSYSWTVTTTGFSLINATTPAPTLTAPDNDTLFPIGTTDIVAYPNVSVTVTDSNGCSATVTNNSTDRQVAVFRIPRTGAPYHISNVVAK</sequence>
<dbReference type="EMBL" id="SLWB01000022">
    <property type="protein sequence ID" value="TCN61694.1"/>
    <property type="molecule type" value="Genomic_DNA"/>
</dbReference>
<dbReference type="RefSeq" id="WP_131840536.1">
    <property type="nucleotide sequence ID" value="NZ_SLWB01000022.1"/>
</dbReference>
<dbReference type="Proteomes" id="UP000294830">
    <property type="component" value="Unassembled WGS sequence"/>
</dbReference>
<gene>
    <name evidence="2" type="ORF">CLV25_1223</name>
</gene>
<name>A0A4R2E7N5_9BACT</name>
<reference evidence="2 3" key="1">
    <citation type="submission" date="2019-03" db="EMBL/GenBank/DDBJ databases">
        <title>Genomic Encyclopedia of Archaeal and Bacterial Type Strains, Phase II (KMG-II): from individual species to whole genera.</title>
        <authorList>
            <person name="Goeker M."/>
        </authorList>
    </citation>
    <scope>NUCLEOTIDE SEQUENCE [LARGE SCALE GENOMIC DNA]</scope>
    <source>
        <strain evidence="2 3">RL-C</strain>
    </source>
</reference>
<dbReference type="AlphaFoldDB" id="A0A4R2E7N5"/>